<dbReference type="EMBL" id="CAMKVN010007589">
    <property type="protein sequence ID" value="CAI2191650.1"/>
    <property type="molecule type" value="Genomic_DNA"/>
</dbReference>
<accession>A0A9W4T4D9</accession>
<dbReference type="AlphaFoldDB" id="A0A9W4T4D9"/>
<dbReference type="Proteomes" id="UP001153678">
    <property type="component" value="Unassembled WGS sequence"/>
</dbReference>
<protein>
    <submittedName>
        <fullName evidence="1">9726_t:CDS:1</fullName>
    </submittedName>
</protein>
<evidence type="ECO:0000313" key="1">
    <source>
        <dbReference type="EMBL" id="CAI2191650.1"/>
    </source>
</evidence>
<comment type="caution">
    <text evidence="1">The sequence shown here is derived from an EMBL/GenBank/DDBJ whole genome shotgun (WGS) entry which is preliminary data.</text>
</comment>
<name>A0A9W4T4D9_9GLOM</name>
<reference evidence="1" key="1">
    <citation type="submission" date="2022-08" db="EMBL/GenBank/DDBJ databases">
        <authorList>
            <person name="Kallberg Y."/>
            <person name="Tangrot J."/>
            <person name="Rosling A."/>
        </authorList>
    </citation>
    <scope>NUCLEOTIDE SEQUENCE</scope>
    <source>
        <strain evidence="1">Wild A</strain>
    </source>
</reference>
<gene>
    <name evidence="1" type="ORF">FWILDA_LOCUS15177</name>
</gene>
<organism evidence="1 2">
    <name type="scientific">Funneliformis geosporum</name>
    <dbReference type="NCBI Taxonomy" id="1117311"/>
    <lineage>
        <taxon>Eukaryota</taxon>
        <taxon>Fungi</taxon>
        <taxon>Fungi incertae sedis</taxon>
        <taxon>Mucoromycota</taxon>
        <taxon>Glomeromycotina</taxon>
        <taxon>Glomeromycetes</taxon>
        <taxon>Glomerales</taxon>
        <taxon>Glomeraceae</taxon>
        <taxon>Funneliformis</taxon>
    </lineage>
</organism>
<evidence type="ECO:0000313" key="2">
    <source>
        <dbReference type="Proteomes" id="UP001153678"/>
    </source>
</evidence>
<proteinExistence type="predicted"/>
<keyword evidence="2" id="KW-1185">Reference proteome</keyword>
<feature type="non-terminal residue" evidence="1">
    <location>
        <position position="1"/>
    </location>
</feature>
<sequence>DSIFDTVYISETVNIPMIDLKVSYDIKSVNRISENSENSELSCNKKPVTVSNRFSENSKSSYKREPIANTPIIFSEDKDKYRDYLTNYK</sequence>